<gene>
    <name evidence="7" type="ORF">SDC9_182405</name>
</gene>
<reference evidence="7" key="1">
    <citation type="submission" date="2019-08" db="EMBL/GenBank/DDBJ databases">
        <authorList>
            <person name="Kucharzyk K."/>
            <person name="Murdoch R.W."/>
            <person name="Higgins S."/>
            <person name="Loffler F."/>
        </authorList>
    </citation>
    <scope>NUCLEOTIDE SEQUENCE</scope>
</reference>
<evidence type="ECO:0000259" key="6">
    <source>
        <dbReference type="PROSITE" id="PS50850"/>
    </source>
</evidence>
<feature type="domain" description="Major facilitator superfamily (MFS) profile" evidence="6">
    <location>
        <begin position="1"/>
        <end position="172"/>
    </location>
</feature>
<dbReference type="GO" id="GO:0046943">
    <property type="term" value="F:carboxylic acid transmembrane transporter activity"/>
    <property type="evidence" value="ECO:0007669"/>
    <property type="project" value="TreeGrafter"/>
</dbReference>
<dbReference type="InterPro" id="IPR020846">
    <property type="entry name" value="MFS_dom"/>
</dbReference>
<feature type="transmembrane region" description="Helical" evidence="5">
    <location>
        <begin position="148"/>
        <end position="168"/>
    </location>
</feature>
<dbReference type="EMBL" id="VSSQ01088199">
    <property type="protein sequence ID" value="MPN34911.1"/>
    <property type="molecule type" value="Genomic_DNA"/>
</dbReference>
<dbReference type="Gene3D" id="1.20.1250.20">
    <property type="entry name" value="MFS general substrate transporter like domains"/>
    <property type="match status" value="1"/>
</dbReference>
<protein>
    <recommendedName>
        <fullName evidence="6">Major facilitator superfamily (MFS) profile domain-containing protein</fullName>
    </recommendedName>
</protein>
<evidence type="ECO:0000313" key="7">
    <source>
        <dbReference type="EMBL" id="MPN34911.1"/>
    </source>
</evidence>
<dbReference type="AlphaFoldDB" id="A0A645H7A8"/>
<evidence type="ECO:0000256" key="1">
    <source>
        <dbReference type="ARBA" id="ARBA00004141"/>
    </source>
</evidence>
<sequence>MAVVQIGCYFGLMNWLPQIMQTSLGLSVSNSSLWMISTIIGMSIGMLFFGRILDAVGPRIAYSIFLLASASAVFLFVMAKSSIAMLVGGAIVGFFVNGMFAGYGAIVSRLYPRHIHSMANNLIINVGRAVGGFSSLIIGLLMDYSSVTTVMVFLSVCYLSSFLVMLSIEGLRKDVYAKAGLQKV</sequence>
<keyword evidence="2 5" id="KW-0812">Transmembrane</keyword>
<comment type="subcellular location">
    <subcellularLocation>
        <location evidence="1">Membrane</location>
        <topology evidence="1">Multi-pass membrane protein</topology>
    </subcellularLocation>
</comment>
<feature type="transmembrane region" description="Helical" evidence="5">
    <location>
        <begin position="33"/>
        <end position="53"/>
    </location>
</feature>
<keyword evidence="3 5" id="KW-1133">Transmembrane helix</keyword>
<feature type="transmembrane region" description="Helical" evidence="5">
    <location>
        <begin position="60"/>
        <end position="79"/>
    </location>
</feature>
<feature type="transmembrane region" description="Helical" evidence="5">
    <location>
        <begin position="85"/>
        <end position="110"/>
    </location>
</feature>
<evidence type="ECO:0000256" key="3">
    <source>
        <dbReference type="ARBA" id="ARBA00022989"/>
    </source>
</evidence>
<dbReference type="PROSITE" id="PS50850">
    <property type="entry name" value="MFS"/>
    <property type="match status" value="1"/>
</dbReference>
<dbReference type="PANTHER" id="PTHR23508">
    <property type="entry name" value="CARBOXYLIC ACID TRANSPORTER PROTEIN HOMOLOG"/>
    <property type="match status" value="1"/>
</dbReference>
<accession>A0A645H7A8</accession>
<evidence type="ECO:0000256" key="4">
    <source>
        <dbReference type="ARBA" id="ARBA00023136"/>
    </source>
</evidence>
<proteinExistence type="predicted"/>
<keyword evidence="4 5" id="KW-0472">Membrane</keyword>
<comment type="caution">
    <text evidence="7">The sequence shown here is derived from an EMBL/GenBank/DDBJ whole genome shotgun (WGS) entry which is preliminary data.</text>
</comment>
<dbReference type="Pfam" id="PF07690">
    <property type="entry name" value="MFS_1"/>
    <property type="match status" value="1"/>
</dbReference>
<evidence type="ECO:0000256" key="2">
    <source>
        <dbReference type="ARBA" id="ARBA00022692"/>
    </source>
</evidence>
<evidence type="ECO:0000256" key="5">
    <source>
        <dbReference type="SAM" id="Phobius"/>
    </source>
</evidence>
<organism evidence="7">
    <name type="scientific">bioreactor metagenome</name>
    <dbReference type="NCBI Taxonomy" id="1076179"/>
    <lineage>
        <taxon>unclassified sequences</taxon>
        <taxon>metagenomes</taxon>
        <taxon>ecological metagenomes</taxon>
    </lineage>
</organism>
<dbReference type="InterPro" id="IPR036259">
    <property type="entry name" value="MFS_trans_sf"/>
</dbReference>
<dbReference type="InterPro" id="IPR011701">
    <property type="entry name" value="MFS"/>
</dbReference>
<dbReference type="SUPFAM" id="SSF103473">
    <property type="entry name" value="MFS general substrate transporter"/>
    <property type="match status" value="1"/>
</dbReference>
<dbReference type="GO" id="GO:0005886">
    <property type="term" value="C:plasma membrane"/>
    <property type="evidence" value="ECO:0007669"/>
    <property type="project" value="TreeGrafter"/>
</dbReference>
<feature type="transmembrane region" description="Helical" evidence="5">
    <location>
        <begin position="122"/>
        <end position="142"/>
    </location>
</feature>
<name>A0A645H7A8_9ZZZZ</name>
<dbReference type="PANTHER" id="PTHR23508:SF10">
    <property type="entry name" value="CARBOXYLIC ACID TRANSPORTER PROTEIN HOMOLOG"/>
    <property type="match status" value="1"/>
</dbReference>